<keyword evidence="2" id="KW-1185">Reference proteome</keyword>
<sequence>VKHFVLDKYNGSQNEEEWINLFEKECDRLRVDLDVSKIQVIKLFLEENAVEWYKATLSKLSIYGTWNQWSQHFSDTYAGKNWSQVFYAHNYHYIIGCILDYALKKDRLLSETDP</sequence>
<proteinExistence type="predicted"/>
<reference evidence="1 2" key="1">
    <citation type="submission" date="2023-03" db="EMBL/GenBank/DDBJ databases">
        <title>Genome insight into feeding habits of ladybird beetles.</title>
        <authorList>
            <person name="Li H.-S."/>
            <person name="Huang Y.-H."/>
            <person name="Pang H."/>
        </authorList>
    </citation>
    <scope>NUCLEOTIDE SEQUENCE [LARGE SCALE GENOMIC DNA]</scope>
    <source>
        <strain evidence="1">SYSU_2023b</strain>
        <tissue evidence="1">Whole body</tissue>
    </source>
</reference>
<name>A0AAW1UHH7_9CUCU</name>
<evidence type="ECO:0000313" key="1">
    <source>
        <dbReference type="EMBL" id="KAK9883091.1"/>
    </source>
</evidence>
<evidence type="ECO:0008006" key="3">
    <source>
        <dbReference type="Google" id="ProtNLM"/>
    </source>
</evidence>
<protein>
    <recommendedName>
        <fullName evidence="3">Retrotransposon gag domain-containing protein</fullName>
    </recommendedName>
</protein>
<dbReference type="AlphaFoldDB" id="A0AAW1UHH7"/>
<comment type="caution">
    <text evidence="1">The sequence shown here is derived from an EMBL/GenBank/DDBJ whole genome shotgun (WGS) entry which is preliminary data.</text>
</comment>
<organism evidence="1 2">
    <name type="scientific">Henosepilachna vigintioctopunctata</name>
    <dbReference type="NCBI Taxonomy" id="420089"/>
    <lineage>
        <taxon>Eukaryota</taxon>
        <taxon>Metazoa</taxon>
        <taxon>Ecdysozoa</taxon>
        <taxon>Arthropoda</taxon>
        <taxon>Hexapoda</taxon>
        <taxon>Insecta</taxon>
        <taxon>Pterygota</taxon>
        <taxon>Neoptera</taxon>
        <taxon>Endopterygota</taxon>
        <taxon>Coleoptera</taxon>
        <taxon>Polyphaga</taxon>
        <taxon>Cucujiformia</taxon>
        <taxon>Coccinelloidea</taxon>
        <taxon>Coccinellidae</taxon>
        <taxon>Epilachninae</taxon>
        <taxon>Epilachnini</taxon>
        <taxon>Henosepilachna</taxon>
    </lineage>
</organism>
<dbReference type="Proteomes" id="UP001431783">
    <property type="component" value="Unassembled WGS sequence"/>
</dbReference>
<evidence type="ECO:0000313" key="2">
    <source>
        <dbReference type="Proteomes" id="UP001431783"/>
    </source>
</evidence>
<dbReference type="EMBL" id="JARQZJ010000091">
    <property type="protein sequence ID" value="KAK9883091.1"/>
    <property type="molecule type" value="Genomic_DNA"/>
</dbReference>
<accession>A0AAW1UHH7</accession>
<gene>
    <name evidence="1" type="ORF">WA026_001293</name>
</gene>
<feature type="non-terminal residue" evidence="1">
    <location>
        <position position="1"/>
    </location>
</feature>